<proteinExistence type="predicted"/>
<feature type="region of interest" description="Disordered" evidence="2">
    <location>
        <begin position="1000"/>
        <end position="1101"/>
    </location>
</feature>
<feature type="compositionally biased region" description="Polar residues" evidence="2">
    <location>
        <begin position="296"/>
        <end position="305"/>
    </location>
</feature>
<dbReference type="InterPro" id="IPR052201">
    <property type="entry name" value="LRR-containing_regulator"/>
</dbReference>
<dbReference type="SUPFAM" id="SSF52047">
    <property type="entry name" value="RNI-like"/>
    <property type="match status" value="1"/>
</dbReference>
<dbReference type="AlphaFoldDB" id="A0A4P9WIJ5"/>
<dbReference type="Proteomes" id="UP000269721">
    <property type="component" value="Unassembled WGS sequence"/>
</dbReference>
<keyword evidence="1" id="KW-0677">Repeat</keyword>
<reference evidence="5" key="1">
    <citation type="journal article" date="2018" name="Nat. Microbiol.">
        <title>Leveraging single-cell genomics to expand the fungal tree of life.</title>
        <authorList>
            <person name="Ahrendt S.R."/>
            <person name="Quandt C.A."/>
            <person name="Ciobanu D."/>
            <person name="Clum A."/>
            <person name="Salamov A."/>
            <person name="Andreopoulos B."/>
            <person name="Cheng J.F."/>
            <person name="Woyke T."/>
            <person name="Pelin A."/>
            <person name="Henrissat B."/>
            <person name="Reynolds N.K."/>
            <person name="Benny G.L."/>
            <person name="Smith M.E."/>
            <person name="James T.Y."/>
            <person name="Grigoriev I.V."/>
        </authorList>
    </citation>
    <scope>NUCLEOTIDE SEQUENCE [LARGE SCALE GENOMIC DNA]</scope>
</reference>
<feature type="compositionally biased region" description="Pro residues" evidence="2">
    <location>
        <begin position="1086"/>
        <end position="1098"/>
    </location>
</feature>
<feature type="compositionally biased region" description="Acidic residues" evidence="2">
    <location>
        <begin position="337"/>
        <end position="350"/>
    </location>
</feature>
<feature type="region of interest" description="Disordered" evidence="2">
    <location>
        <begin position="333"/>
        <end position="410"/>
    </location>
</feature>
<dbReference type="SMART" id="SM00368">
    <property type="entry name" value="LRR_RI"/>
    <property type="match status" value="8"/>
</dbReference>
<feature type="compositionally biased region" description="Low complexity" evidence="2">
    <location>
        <begin position="1023"/>
        <end position="1039"/>
    </location>
</feature>
<dbReference type="PROSITE" id="PS51450">
    <property type="entry name" value="LRR"/>
    <property type="match status" value="1"/>
</dbReference>
<organism evidence="4 5">
    <name type="scientific">Blyttiomyces helicus</name>
    <dbReference type="NCBI Taxonomy" id="388810"/>
    <lineage>
        <taxon>Eukaryota</taxon>
        <taxon>Fungi</taxon>
        <taxon>Fungi incertae sedis</taxon>
        <taxon>Chytridiomycota</taxon>
        <taxon>Chytridiomycota incertae sedis</taxon>
        <taxon>Chytridiomycetes</taxon>
        <taxon>Chytridiomycetes incertae sedis</taxon>
        <taxon>Blyttiomyces</taxon>
    </lineage>
</organism>
<accession>A0A4P9WIJ5</accession>
<dbReference type="InterPro" id="IPR038425">
    <property type="entry name" value="GAT_sf"/>
</dbReference>
<feature type="compositionally biased region" description="Low complexity" evidence="2">
    <location>
        <begin position="260"/>
        <end position="283"/>
    </location>
</feature>
<dbReference type="SUPFAM" id="SSF89009">
    <property type="entry name" value="GAT-like domain"/>
    <property type="match status" value="1"/>
</dbReference>
<feature type="compositionally biased region" description="Basic and acidic residues" evidence="2">
    <location>
        <begin position="381"/>
        <end position="391"/>
    </location>
</feature>
<feature type="region of interest" description="Disordered" evidence="2">
    <location>
        <begin position="243"/>
        <end position="305"/>
    </location>
</feature>
<gene>
    <name evidence="4" type="ORF">BDK51DRAFT_49524</name>
</gene>
<dbReference type="Gene3D" id="3.80.10.10">
    <property type="entry name" value="Ribonuclease Inhibitor"/>
    <property type="match status" value="3"/>
</dbReference>
<feature type="compositionally biased region" description="Pro residues" evidence="2">
    <location>
        <begin position="10"/>
        <end position="34"/>
    </location>
</feature>
<feature type="region of interest" description="Disordered" evidence="2">
    <location>
        <begin position="170"/>
        <end position="217"/>
    </location>
</feature>
<feature type="domain" description="GAT" evidence="3">
    <location>
        <begin position="913"/>
        <end position="998"/>
    </location>
</feature>
<dbReference type="PANTHER" id="PTHR24111">
    <property type="entry name" value="LEUCINE-RICH REPEAT-CONTAINING PROTEIN 34"/>
    <property type="match status" value="1"/>
</dbReference>
<dbReference type="Pfam" id="PF03127">
    <property type="entry name" value="GAT"/>
    <property type="match status" value="1"/>
</dbReference>
<protein>
    <recommendedName>
        <fullName evidence="3">GAT domain-containing protein</fullName>
    </recommendedName>
</protein>
<dbReference type="OrthoDB" id="120976at2759"/>
<dbReference type="InterPro" id="IPR032675">
    <property type="entry name" value="LRR_dom_sf"/>
</dbReference>
<sequence>MTSTNHTTLPPLPPNAAPPLKDLPPLSPGTPPESNPLSIEVTSIESYSPSVGASLPPEEHERLLGLIAEKELATDQRPPDPVPADSASSSTDDPDVVLAQLLSMGFELDLCEVAIAESVADGGHAMLLERAITWAIARQGGEAEVRSVTCKPEECWGSSVRVLWVRSRGGREGAGGEWWHSPRNSSSSRPTLPPGPDARPARGILKTSSPPPQRAGTGIFKREWFTKQMDQAASSLGLAFGKSASARPASNPYPRPTLDTSAKASGSGASPSSTGSGEASTSPPASPRSPFMITDPSGSLESLNSLSMAPGASTIKPSLSFSSLSKRVRFSFPDISIDPEPDFTPDPEDAEGTRAPGASPPGTPPGEEVDSPEGSSQDLLSEFRRDQKSRAEVAAGRVIEENSRSRSPPELTVSDLLDYYLTTCSRREEQPIEKLTSQLQNAIRSKLPFVKIDLIGELILEVPLPCARISRDLNRRLRSPHLAFAGITIDRRNVGSLADLLIIDFGLKYLNLENCGLEDEVGIVPVLKIILHAVLSCDSLPWLSVANNRKIRMNGMKYMAVYIKKSISLKYLDLSGLSFDKRGLAYLSYALAQGSQVPPCGATLEVLKMEKCRLNAGLLEIIAPGIVKSRVTNLSLRNNKMSADCGRPIAEMITIEMPSSRYPGIARGLLTLDLRGNELRHGTAPIAEALATNDCLVELTLRDNKIDPVSLITLANALRLNQTLKVLDLSGNALCAINNLNGILSLKDALAANRSLTELSLANTNLMSEAAIALAEAIPLTTVLQRLDVTCNPMDIAGAMALSVSLRMNRSITSLEVAPMLEKSRGKGHDDADIARLLNDIVIYCQCNAEILRAKAEDARGTIKSSAPIDAAEIIPGATVRHPRSPLPPSPSMSSAALDTDRLRMDIAAAMETASVLDEMVSAKIGKGKGVAGQGGIERSVSSEDLLEQLCAETKGFQRKLQGIVSGDNPLEEDMMSTILSVNDRLETSLQGYEAIRKAVKAEKPRDVSPARKTSELAGSPNSTASSPTKSPTKSAASPLRTSPVRNPTPSPLSISETTTWTPRASDPTVSSPTVATPKEAAGPSIPAPTSAPAPPHPQALAKRSLGSLSSLDLLDLESDISVGEMTQGVASDDFMAELDDQVRRFVERFVEPLGLPQHLGARYLLMNRARPLVHPPDALSYSIR</sequence>
<feature type="region of interest" description="Disordered" evidence="2">
    <location>
        <begin position="1"/>
        <end position="37"/>
    </location>
</feature>
<keyword evidence="5" id="KW-1185">Reference proteome</keyword>
<dbReference type="InterPro" id="IPR001611">
    <property type="entry name" value="Leu-rich_rpt"/>
</dbReference>
<dbReference type="GO" id="GO:0035091">
    <property type="term" value="F:phosphatidylinositol binding"/>
    <property type="evidence" value="ECO:0007669"/>
    <property type="project" value="InterPro"/>
</dbReference>
<feature type="compositionally biased region" description="Basic and acidic residues" evidence="2">
    <location>
        <begin position="1000"/>
        <end position="1015"/>
    </location>
</feature>
<dbReference type="Gene3D" id="1.20.58.160">
    <property type="match status" value="1"/>
</dbReference>
<feature type="compositionally biased region" description="Basic and acidic residues" evidence="2">
    <location>
        <begin position="65"/>
        <end position="78"/>
    </location>
</feature>
<feature type="compositionally biased region" description="Polar residues" evidence="2">
    <location>
        <begin position="1040"/>
        <end position="1075"/>
    </location>
</feature>
<dbReference type="PANTHER" id="PTHR24111:SF0">
    <property type="entry name" value="LEUCINE-RICH REPEAT-CONTAINING PROTEIN"/>
    <property type="match status" value="1"/>
</dbReference>
<evidence type="ECO:0000313" key="5">
    <source>
        <dbReference type="Proteomes" id="UP000269721"/>
    </source>
</evidence>
<dbReference type="GO" id="GO:0043130">
    <property type="term" value="F:ubiquitin binding"/>
    <property type="evidence" value="ECO:0007669"/>
    <property type="project" value="InterPro"/>
</dbReference>
<evidence type="ECO:0000256" key="1">
    <source>
        <dbReference type="ARBA" id="ARBA00022737"/>
    </source>
</evidence>
<evidence type="ECO:0000313" key="4">
    <source>
        <dbReference type="EMBL" id="RKO92691.1"/>
    </source>
</evidence>
<evidence type="ECO:0000256" key="2">
    <source>
        <dbReference type="SAM" id="MobiDB-lite"/>
    </source>
</evidence>
<name>A0A4P9WIJ5_9FUNG</name>
<dbReference type="InterPro" id="IPR004152">
    <property type="entry name" value="GAT_dom"/>
</dbReference>
<dbReference type="Pfam" id="PF13516">
    <property type="entry name" value="LRR_6"/>
    <property type="match status" value="1"/>
</dbReference>
<feature type="region of interest" description="Disordered" evidence="2">
    <location>
        <begin position="65"/>
        <end position="92"/>
    </location>
</feature>
<evidence type="ECO:0000259" key="3">
    <source>
        <dbReference type="Pfam" id="PF03127"/>
    </source>
</evidence>
<dbReference type="EMBL" id="KZ994534">
    <property type="protein sequence ID" value="RKO92691.1"/>
    <property type="molecule type" value="Genomic_DNA"/>
</dbReference>